<dbReference type="RefSeq" id="XP_004831391.1">
    <property type="nucleotide sequence ID" value="XM_004831334.1"/>
</dbReference>
<proteinExistence type="predicted"/>
<dbReference type="STRING" id="1537102.L0B1L4"/>
<keyword evidence="4" id="KW-0067">ATP-binding</keyword>
<evidence type="ECO:0000256" key="4">
    <source>
        <dbReference type="ARBA" id="ARBA00022840"/>
    </source>
</evidence>
<dbReference type="GO" id="GO:0004520">
    <property type="term" value="F:DNA endonuclease activity"/>
    <property type="evidence" value="ECO:0007669"/>
    <property type="project" value="TreeGrafter"/>
</dbReference>
<keyword evidence="7" id="KW-0808">Transferase</keyword>
<accession>L0B1L4</accession>
<dbReference type="Pfam" id="PF00271">
    <property type="entry name" value="Helicase_C"/>
    <property type="match status" value="1"/>
</dbReference>
<evidence type="ECO:0000259" key="6">
    <source>
        <dbReference type="PROSITE" id="PS51194"/>
    </source>
</evidence>
<dbReference type="GO" id="GO:0031297">
    <property type="term" value="P:replication fork processing"/>
    <property type="evidence" value="ECO:0007669"/>
    <property type="project" value="TreeGrafter"/>
</dbReference>
<feature type="domain" description="Helicase ATP-binding" evidence="5">
    <location>
        <begin position="337"/>
        <end position="493"/>
    </location>
</feature>
<dbReference type="eggNOG" id="KOG1000">
    <property type="taxonomic scope" value="Eukaryota"/>
</dbReference>
<dbReference type="Pfam" id="PF00176">
    <property type="entry name" value="SNF2-rel_dom"/>
    <property type="match status" value="1"/>
</dbReference>
<dbReference type="InterPro" id="IPR049730">
    <property type="entry name" value="SNF2/RAD54-like_C"/>
</dbReference>
<dbReference type="InterPro" id="IPR000330">
    <property type="entry name" value="SNF2_N"/>
</dbReference>
<gene>
    <name evidence="7" type="ORF">BEWA_011430</name>
</gene>
<feature type="domain" description="Helicase C-terminal" evidence="6">
    <location>
        <begin position="609"/>
        <end position="758"/>
    </location>
</feature>
<evidence type="ECO:0000256" key="2">
    <source>
        <dbReference type="ARBA" id="ARBA00022801"/>
    </source>
</evidence>
<dbReference type="GO" id="GO:0004386">
    <property type="term" value="F:helicase activity"/>
    <property type="evidence" value="ECO:0007669"/>
    <property type="project" value="UniProtKB-KW"/>
</dbReference>
<protein>
    <submittedName>
        <fullName evidence="7">Helicase family member protein</fullName>
        <ecNumber evidence="7">2.7.11.1</ecNumber>
    </submittedName>
</protein>
<dbReference type="PANTHER" id="PTHR45766">
    <property type="entry name" value="DNA ANNEALING HELICASE AND ENDONUCLEASE ZRANB3 FAMILY MEMBER"/>
    <property type="match status" value="1"/>
</dbReference>
<evidence type="ECO:0000256" key="3">
    <source>
        <dbReference type="ARBA" id="ARBA00022806"/>
    </source>
</evidence>
<evidence type="ECO:0000313" key="8">
    <source>
        <dbReference type="Proteomes" id="UP000031512"/>
    </source>
</evidence>
<dbReference type="InterPro" id="IPR001650">
    <property type="entry name" value="Helicase_C-like"/>
</dbReference>
<dbReference type="GO" id="GO:0004674">
    <property type="term" value="F:protein serine/threonine kinase activity"/>
    <property type="evidence" value="ECO:0007669"/>
    <property type="project" value="UniProtKB-EC"/>
</dbReference>
<dbReference type="VEuPathDB" id="PiroplasmaDB:BEWA_011430"/>
<keyword evidence="3 7" id="KW-0347">Helicase</keyword>
<evidence type="ECO:0000256" key="1">
    <source>
        <dbReference type="ARBA" id="ARBA00022741"/>
    </source>
</evidence>
<organism evidence="7 8">
    <name type="scientific">Theileria equi strain WA</name>
    <dbReference type="NCBI Taxonomy" id="1537102"/>
    <lineage>
        <taxon>Eukaryota</taxon>
        <taxon>Sar</taxon>
        <taxon>Alveolata</taxon>
        <taxon>Apicomplexa</taxon>
        <taxon>Aconoidasida</taxon>
        <taxon>Piroplasmida</taxon>
        <taxon>Theileriidae</taxon>
        <taxon>Theileria</taxon>
    </lineage>
</organism>
<name>L0B1L4_THEEQ</name>
<dbReference type="Pfam" id="PF20600">
    <property type="entry name" value="ExoX-like_C"/>
    <property type="match status" value="1"/>
</dbReference>
<dbReference type="PANTHER" id="PTHR45766:SF3">
    <property type="entry name" value="DNA ANNEALING HELICASE AND ENDONUCLEASE ZRANB3"/>
    <property type="match status" value="1"/>
</dbReference>
<dbReference type="GO" id="GO:0006281">
    <property type="term" value="P:DNA repair"/>
    <property type="evidence" value="ECO:0007669"/>
    <property type="project" value="TreeGrafter"/>
</dbReference>
<dbReference type="GO" id="GO:0005524">
    <property type="term" value="F:ATP binding"/>
    <property type="evidence" value="ECO:0007669"/>
    <property type="project" value="UniProtKB-KW"/>
</dbReference>
<reference evidence="7 8" key="1">
    <citation type="journal article" date="2012" name="BMC Genomics">
        <title>Comparative genomic analysis and phylogenetic position of Theileria equi.</title>
        <authorList>
            <person name="Kappmeyer L.S."/>
            <person name="Thiagarajan M."/>
            <person name="Herndon D.R."/>
            <person name="Ramsay J.D."/>
            <person name="Caler E."/>
            <person name="Djikeng A."/>
            <person name="Gillespie J.J."/>
            <person name="Lau A.O."/>
            <person name="Roalson E.H."/>
            <person name="Silva J.C."/>
            <person name="Silva M.G."/>
            <person name="Suarez C.E."/>
            <person name="Ueti M.W."/>
            <person name="Nene V.M."/>
            <person name="Mealey R.H."/>
            <person name="Knowles D.P."/>
            <person name="Brayton K.A."/>
        </authorList>
    </citation>
    <scope>NUCLEOTIDE SEQUENCE [LARGE SCALE GENOMIC DNA]</scope>
    <source>
        <strain evidence="7 8">WA</strain>
    </source>
</reference>
<dbReference type="InterPro" id="IPR038718">
    <property type="entry name" value="SNF2-like_sf"/>
</dbReference>
<dbReference type="Gene3D" id="3.40.50.300">
    <property type="entry name" value="P-loop containing nucleotide triphosphate hydrolases"/>
    <property type="match status" value="1"/>
</dbReference>
<dbReference type="Proteomes" id="UP000031512">
    <property type="component" value="Chromosome 3"/>
</dbReference>
<dbReference type="InterPro" id="IPR046768">
    <property type="entry name" value="ExoX-like_C"/>
</dbReference>
<evidence type="ECO:0000313" key="7">
    <source>
        <dbReference type="EMBL" id="AFZ81725.1"/>
    </source>
</evidence>
<sequence>MVPSNEDAPEPVFTFGKHRGRTFLDVYNNDVNYVNWMKSLSDPSDKVLEFCNFIANYETGIKVTNSNCEGQSFDSDTTFNSPNVPSLDHAIKPYSSNTHTPKRSLSDLKNQENYKETLCMSSEKVGSLNKRQKYSTMPTSNDSSIQQFSPSEFNSPSLQDIFNSLESKNESCVTTQTPGDTTHFLEFEGVIALVLYSESEFYISYCKSINANYTRWSYYVPPQLYEHLNKLCLTTTQRLIAKDKCTTYKASDYNLVLKSLRNVIRDKSQIETIPNFILRTFPSFSSYAKDSKLPQKTMETLFDNQSPYTKRNAPNLSSLIGEELYRELKPFQHEGVEFGIRKNGRVLIGDEMGLGKTLQALAISAFYSIDWPMMIVCPSSLRFQWRDQCIRWLPHLVDHGDIFLVKNGRNDIPLHAKVVIISYDLLTKNERFRHNYRVIVIDESHYLKNRLAKRTKQIVPLIRMAKRAILLSGTPALNLPSELYEQISCIIPEFSSYNNFVERYCEKKKNWYTNKMEYVGSKHTHELHLFLVKTVMIRRLKENVLHELPPKIRSKIPIELPPSFLKSCKAALSPLETRILSDKDSDNFEEEFKSFQDIFRMTGEAKCKGVCQYIEHLIDTNIKFLIFAHHMIVMDSIEDKLKEKGANYIRIDGSTSLDKREAYVNLFQTDKHCKIALLSLSACGVGLNLTASSTVVFAELFWVPGQMIQAEDRAHRLGTKHTSINIHYLIAENSVEETVWKVINRKWETITSTLNGQISNLILSKDDKKNIPQNQHSITKMFNL</sequence>
<dbReference type="CDD" id="cd18793">
    <property type="entry name" value="SF2_C_SNF"/>
    <property type="match status" value="1"/>
</dbReference>
<keyword evidence="8" id="KW-1185">Reference proteome</keyword>
<dbReference type="SMART" id="SM00490">
    <property type="entry name" value="HELICc"/>
    <property type="match status" value="1"/>
</dbReference>
<evidence type="ECO:0000259" key="5">
    <source>
        <dbReference type="PROSITE" id="PS51192"/>
    </source>
</evidence>
<dbReference type="GO" id="GO:0016787">
    <property type="term" value="F:hydrolase activity"/>
    <property type="evidence" value="ECO:0007669"/>
    <property type="project" value="UniProtKB-KW"/>
</dbReference>
<dbReference type="OrthoDB" id="2801544at2759"/>
<keyword evidence="2" id="KW-0378">Hydrolase</keyword>
<dbReference type="GeneID" id="15805332"/>
<dbReference type="EMBL" id="CP001670">
    <property type="protein sequence ID" value="AFZ81725.1"/>
    <property type="molecule type" value="Genomic_DNA"/>
</dbReference>
<dbReference type="InterPro" id="IPR027417">
    <property type="entry name" value="P-loop_NTPase"/>
</dbReference>
<keyword evidence="1" id="KW-0547">Nucleotide-binding</keyword>
<dbReference type="InterPro" id="IPR014001">
    <property type="entry name" value="Helicase_ATP-bd"/>
</dbReference>
<dbReference type="PROSITE" id="PS51194">
    <property type="entry name" value="HELICASE_CTER"/>
    <property type="match status" value="1"/>
</dbReference>
<dbReference type="AlphaFoldDB" id="L0B1L4"/>
<dbReference type="SMART" id="SM00487">
    <property type="entry name" value="DEXDc"/>
    <property type="match status" value="1"/>
</dbReference>
<dbReference type="SUPFAM" id="SSF52540">
    <property type="entry name" value="P-loop containing nucleoside triphosphate hydrolases"/>
    <property type="match status" value="2"/>
</dbReference>
<dbReference type="Gene3D" id="3.40.50.10810">
    <property type="entry name" value="Tandem AAA-ATPase domain"/>
    <property type="match status" value="1"/>
</dbReference>
<dbReference type="GO" id="GO:0043596">
    <property type="term" value="C:nuclear replication fork"/>
    <property type="evidence" value="ECO:0007669"/>
    <property type="project" value="TreeGrafter"/>
</dbReference>
<dbReference type="KEGG" id="beq:BEWA_011430"/>
<dbReference type="EC" id="2.7.11.1" evidence="7"/>
<dbReference type="CDD" id="cd18010">
    <property type="entry name" value="DEXHc_HARP_SMARCAL1"/>
    <property type="match status" value="1"/>
</dbReference>
<dbReference type="PROSITE" id="PS51192">
    <property type="entry name" value="HELICASE_ATP_BIND_1"/>
    <property type="match status" value="1"/>
</dbReference>